<feature type="domain" description="DUF4434" evidence="1">
    <location>
        <begin position="62"/>
        <end position="343"/>
    </location>
</feature>
<dbReference type="AlphaFoldDB" id="A0A9X8EF98"/>
<evidence type="ECO:0000313" key="2">
    <source>
        <dbReference type="EMBL" id="ROQ43041.1"/>
    </source>
</evidence>
<sequence>MGARHSDRLRVAFTAPVDKSPMPKTLENPCVARRQLLRLAAYAPALALLAPLAGCTHKPRLDATFLQIWKSHFQLSRDEWMTRMAGMREFGCDELLLQWVGLHGGDEPDWMLPDAVMQTVLDTAGSNGMRVRIGLPYDNGWWKALSAKDEAAQAAFFDRSLQGATRYMRESPWSGHRQFAGWYIPYEIEQYHWAEAPAQQRLGTWLADLSSVSQQAGHGVPAISTYFSTLTTQGSLVQLWQSLLDRAQLRPMVQDGVGVAGWPNIQAIEPLLLYLRQRKVTFDVIVELFEQLPSERNDGTDFKARSADYARVERQLEWAETTGAEHVVAFAVDPWALGSDPQAQGLRRQWLRSRS</sequence>
<name>A0A9X8EF98_PSEPU</name>
<reference evidence="2 3" key="1">
    <citation type="submission" date="2018-11" db="EMBL/GenBank/DDBJ databases">
        <title>Genomic analyses of the natural microbiome of Caenorhabditis elegans.</title>
        <authorList>
            <person name="Samuel B."/>
        </authorList>
    </citation>
    <scope>NUCLEOTIDE SEQUENCE [LARGE SCALE GENOMIC DNA]</scope>
    <source>
        <strain evidence="2 3">BIGb0473</strain>
    </source>
</reference>
<evidence type="ECO:0000313" key="3">
    <source>
        <dbReference type="Proteomes" id="UP000269115"/>
    </source>
</evidence>
<organism evidence="2 3">
    <name type="scientific">Pseudomonas putida</name>
    <name type="common">Arthrobacter siderocapsulatus</name>
    <dbReference type="NCBI Taxonomy" id="303"/>
    <lineage>
        <taxon>Bacteria</taxon>
        <taxon>Pseudomonadati</taxon>
        <taxon>Pseudomonadota</taxon>
        <taxon>Gammaproteobacteria</taxon>
        <taxon>Pseudomonadales</taxon>
        <taxon>Pseudomonadaceae</taxon>
        <taxon>Pseudomonas</taxon>
    </lineage>
</organism>
<dbReference type="Gene3D" id="3.20.20.80">
    <property type="entry name" value="Glycosidases"/>
    <property type="match status" value="1"/>
</dbReference>
<protein>
    <submittedName>
        <fullName evidence="2">Uncharacterized protein DUF4434</fullName>
    </submittedName>
</protein>
<accession>A0A9X8EF98</accession>
<comment type="caution">
    <text evidence="2">The sequence shown here is derived from an EMBL/GenBank/DDBJ whole genome shotgun (WGS) entry which is preliminary data.</text>
</comment>
<dbReference type="EMBL" id="RJUR01000019">
    <property type="protein sequence ID" value="ROQ43041.1"/>
    <property type="molecule type" value="Genomic_DNA"/>
</dbReference>
<gene>
    <name evidence="2" type="ORF">EDF85_5140</name>
</gene>
<dbReference type="Pfam" id="PF14488">
    <property type="entry name" value="DUF4434"/>
    <property type="match status" value="1"/>
</dbReference>
<evidence type="ECO:0000259" key="1">
    <source>
        <dbReference type="Pfam" id="PF14488"/>
    </source>
</evidence>
<proteinExistence type="predicted"/>
<dbReference type="Proteomes" id="UP000269115">
    <property type="component" value="Unassembled WGS sequence"/>
</dbReference>
<dbReference type="InterPro" id="IPR027849">
    <property type="entry name" value="DUF4434"/>
</dbReference>